<dbReference type="InterPro" id="IPR000644">
    <property type="entry name" value="CBS_dom"/>
</dbReference>
<keyword evidence="5" id="KW-1185">Reference proteome</keyword>
<dbReference type="PROSITE" id="PS51371">
    <property type="entry name" value="CBS"/>
    <property type="match status" value="2"/>
</dbReference>
<dbReference type="InterPro" id="IPR051462">
    <property type="entry name" value="CBS_domain-containing"/>
</dbReference>
<evidence type="ECO:0000256" key="2">
    <source>
        <dbReference type="PROSITE-ProRule" id="PRU00703"/>
    </source>
</evidence>
<feature type="domain" description="CBS" evidence="3">
    <location>
        <begin position="8"/>
        <end position="66"/>
    </location>
</feature>
<dbReference type="GO" id="GO:0016301">
    <property type="term" value="F:kinase activity"/>
    <property type="evidence" value="ECO:0007669"/>
    <property type="project" value="UniProtKB-KW"/>
</dbReference>
<dbReference type="InterPro" id="IPR046342">
    <property type="entry name" value="CBS_dom_sf"/>
</dbReference>
<dbReference type="PANTHER" id="PTHR48108:SF34">
    <property type="entry name" value="CBS DOMAIN-CONTAINING PROTEIN YHCV"/>
    <property type="match status" value="1"/>
</dbReference>
<dbReference type="Proteomes" id="UP000215896">
    <property type="component" value="Unassembled WGS sequence"/>
</dbReference>
<dbReference type="EMBL" id="NMVO01000015">
    <property type="protein sequence ID" value="OYO11690.1"/>
    <property type="molecule type" value="Genomic_DNA"/>
</dbReference>
<dbReference type="RefSeq" id="WP_094355679.1">
    <property type="nucleotide sequence ID" value="NZ_NMVK01000003.1"/>
</dbReference>
<feature type="domain" description="CBS" evidence="3">
    <location>
        <begin position="74"/>
        <end position="131"/>
    </location>
</feature>
<dbReference type="SMART" id="SM00116">
    <property type="entry name" value="CBS"/>
    <property type="match status" value="2"/>
</dbReference>
<evidence type="ECO:0000259" key="3">
    <source>
        <dbReference type="PROSITE" id="PS51371"/>
    </source>
</evidence>
<reference evidence="4 5" key="1">
    <citation type="submission" date="2017-07" db="EMBL/GenBank/DDBJ databases">
        <title>Draft whole genome sequences of clinical Proprionibacteriaceae strains.</title>
        <authorList>
            <person name="Bernier A.-M."/>
            <person name="Bernard K."/>
            <person name="Domingo M.-C."/>
        </authorList>
    </citation>
    <scope>NUCLEOTIDE SEQUENCE [LARGE SCALE GENOMIC DNA]</scope>
    <source>
        <strain evidence="4 5">NML 030167</strain>
    </source>
</reference>
<keyword evidence="4" id="KW-0418">Kinase</keyword>
<comment type="caution">
    <text evidence="4">The sequence shown here is derived from an EMBL/GenBank/DDBJ whole genome shotgun (WGS) entry which is preliminary data.</text>
</comment>
<evidence type="ECO:0000256" key="1">
    <source>
        <dbReference type="ARBA" id="ARBA00022737"/>
    </source>
</evidence>
<dbReference type="SUPFAM" id="SSF54631">
    <property type="entry name" value="CBS-domain pair"/>
    <property type="match status" value="1"/>
</dbReference>
<name>A0A255G6X4_9ACTN</name>
<keyword evidence="1" id="KW-0677">Repeat</keyword>
<organism evidence="4 5">
    <name type="scientific">Enemella evansiae</name>
    <dbReference type="NCBI Taxonomy" id="2016499"/>
    <lineage>
        <taxon>Bacteria</taxon>
        <taxon>Bacillati</taxon>
        <taxon>Actinomycetota</taxon>
        <taxon>Actinomycetes</taxon>
        <taxon>Propionibacteriales</taxon>
        <taxon>Propionibacteriaceae</taxon>
        <taxon>Enemella</taxon>
    </lineage>
</organism>
<protein>
    <submittedName>
        <fullName evidence="4">Histidine kinase</fullName>
    </submittedName>
</protein>
<keyword evidence="2" id="KW-0129">CBS domain</keyword>
<dbReference type="AlphaFoldDB" id="A0A255G6X4"/>
<dbReference type="PANTHER" id="PTHR48108">
    <property type="entry name" value="CBS DOMAIN-CONTAINING PROTEIN CBSX2, CHLOROPLASTIC"/>
    <property type="match status" value="1"/>
</dbReference>
<sequence length="139" mass="14567">MSTARELMTSPAQTLAPTDSVVTAAQALAKNDVGSMPVVDDNGILAGVLTDRDLVVRGLAEGVDPERGTVADVLTETVVVVEADDDEAAVINALSQNQVRRLPVMENNKVVGVISQADLARELSNSQTGDVVAEISRKE</sequence>
<keyword evidence="4" id="KW-0808">Transferase</keyword>
<evidence type="ECO:0000313" key="5">
    <source>
        <dbReference type="Proteomes" id="UP000215896"/>
    </source>
</evidence>
<dbReference type="Pfam" id="PF00571">
    <property type="entry name" value="CBS"/>
    <property type="match status" value="2"/>
</dbReference>
<dbReference type="OrthoDB" id="9789996at2"/>
<evidence type="ECO:0000313" key="4">
    <source>
        <dbReference type="EMBL" id="OYO11690.1"/>
    </source>
</evidence>
<gene>
    <name evidence="4" type="ORF">CGZ94_14840</name>
</gene>
<dbReference type="Gene3D" id="3.10.580.10">
    <property type="entry name" value="CBS-domain"/>
    <property type="match status" value="1"/>
</dbReference>
<proteinExistence type="predicted"/>
<accession>A0A255G6X4</accession>